<dbReference type="PROSITE" id="PS00455">
    <property type="entry name" value="AMP_BINDING"/>
    <property type="match status" value="1"/>
</dbReference>
<dbReference type="EMBL" id="JBHUOP010000001">
    <property type="protein sequence ID" value="MFD2839623.1"/>
    <property type="molecule type" value="Genomic_DNA"/>
</dbReference>
<dbReference type="Proteomes" id="UP001597391">
    <property type="component" value="Unassembled WGS sequence"/>
</dbReference>
<dbReference type="PANTHER" id="PTHR43767">
    <property type="entry name" value="LONG-CHAIN-FATTY-ACID--COA LIGASE"/>
    <property type="match status" value="1"/>
</dbReference>
<name>A0ABW5XFL3_9MICO</name>
<dbReference type="Pfam" id="PF00501">
    <property type="entry name" value="AMP-binding"/>
    <property type="match status" value="1"/>
</dbReference>
<organism evidence="3 4">
    <name type="scientific">Populibacterium corticicola</name>
    <dbReference type="NCBI Taxonomy" id="1812826"/>
    <lineage>
        <taxon>Bacteria</taxon>
        <taxon>Bacillati</taxon>
        <taxon>Actinomycetota</taxon>
        <taxon>Actinomycetes</taxon>
        <taxon>Micrococcales</taxon>
        <taxon>Jonesiaceae</taxon>
        <taxon>Populibacterium</taxon>
    </lineage>
</organism>
<evidence type="ECO:0000313" key="3">
    <source>
        <dbReference type="EMBL" id="MFD2839623.1"/>
    </source>
</evidence>
<dbReference type="InterPro" id="IPR000873">
    <property type="entry name" value="AMP-dep_synth/lig_dom"/>
</dbReference>
<dbReference type="SUPFAM" id="SSF56801">
    <property type="entry name" value="Acetyl-CoA synthetase-like"/>
    <property type="match status" value="1"/>
</dbReference>
<dbReference type="Gene3D" id="3.40.50.12780">
    <property type="entry name" value="N-terminal domain of ligase-like"/>
    <property type="match status" value="1"/>
</dbReference>
<dbReference type="PANTHER" id="PTHR43767:SF12">
    <property type="entry name" value="AMP-DEPENDENT SYNTHETASE AND LIGASE"/>
    <property type="match status" value="1"/>
</dbReference>
<evidence type="ECO:0000313" key="4">
    <source>
        <dbReference type="Proteomes" id="UP001597391"/>
    </source>
</evidence>
<feature type="domain" description="AMP-dependent synthetase/ligase" evidence="1">
    <location>
        <begin position="32"/>
        <end position="424"/>
    </location>
</feature>
<dbReference type="InterPro" id="IPR042099">
    <property type="entry name" value="ANL_N_sf"/>
</dbReference>
<dbReference type="InterPro" id="IPR025110">
    <property type="entry name" value="AMP-bd_C"/>
</dbReference>
<feature type="domain" description="AMP-binding enzyme C-terminal" evidence="2">
    <location>
        <begin position="479"/>
        <end position="554"/>
    </location>
</feature>
<evidence type="ECO:0000259" key="2">
    <source>
        <dbReference type="Pfam" id="PF13193"/>
    </source>
</evidence>
<dbReference type="InterPro" id="IPR045851">
    <property type="entry name" value="AMP-bd_C_sf"/>
</dbReference>
<accession>A0ABW5XFL3</accession>
<proteinExistence type="predicted"/>
<dbReference type="InterPro" id="IPR050237">
    <property type="entry name" value="ATP-dep_AMP-bd_enzyme"/>
</dbReference>
<dbReference type="Gene3D" id="3.30.300.30">
    <property type="match status" value="1"/>
</dbReference>
<evidence type="ECO:0000259" key="1">
    <source>
        <dbReference type="Pfam" id="PF00501"/>
    </source>
</evidence>
<sequence length="572" mass="62118">MNATTQPWLEHYPSTVPETVQVPDTDVTEPLWTSANRFPQRDALDFMGVSTTYTELIDQIERAITILTSHGVKKGDRVALALPNCTTHVVAFYAVLRIGAIVVEHNPLYTRSELVHQLKDSGAKYAIFWDKTAAELGDGVSGTDVETLFNVDVSRDLPVVKRLLLKLPVAKARETKAALCAIPPSYAKSWVSLMGQAQAGLASEPVAAADDIAVIQYTGGTTGTPKGAVLTHRNLVANTVQGTAWTGADQNMGTEVVYGVLPFFHAFGLTLCLTYSLRIGATVVLFPKFDVDQFLAAHKKRPGTFLPAVPPMLSRLTTRAEEKGADLTSFKIALSGAMPLPQETAEAWERVTGGLVIEGYGMTESSPVALGNPVSPDRQPGRLGYPFPSTDAIIVDQDDHTKVLPLTERGELLVSGPQVFQGYWNRPEENEHVLVEIDGKTWLRTGDVVVMDETGSFKVVDRIKEMIITGGFKVFPSQVEEHVREMPEVSDVAIVGVPAGDLGERVVAAVVPADLGKPVSLKAIQDWCDDKLARYALPRELVVVEDLPRSQIGKVLRRVVREQILEGAAAKA</sequence>
<keyword evidence="4" id="KW-1185">Reference proteome</keyword>
<reference evidence="4" key="1">
    <citation type="journal article" date="2019" name="Int. J. Syst. Evol. Microbiol.">
        <title>The Global Catalogue of Microorganisms (GCM) 10K type strain sequencing project: providing services to taxonomists for standard genome sequencing and annotation.</title>
        <authorList>
            <consortium name="The Broad Institute Genomics Platform"/>
            <consortium name="The Broad Institute Genome Sequencing Center for Infectious Disease"/>
            <person name="Wu L."/>
            <person name="Ma J."/>
        </authorList>
    </citation>
    <scope>NUCLEOTIDE SEQUENCE [LARGE SCALE GENOMIC DNA]</scope>
    <source>
        <strain evidence="4">KCTC 33576</strain>
    </source>
</reference>
<protein>
    <submittedName>
        <fullName evidence="3">AMP-binding protein</fullName>
    </submittedName>
</protein>
<dbReference type="InterPro" id="IPR020845">
    <property type="entry name" value="AMP-binding_CS"/>
</dbReference>
<dbReference type="Pfam" id="PF13193">
    <property type="entry name" value="AMP-binding_C"/>
    <property type="match status" value="1"/>
</dbReference>
<comment type="caution">
    <text evidence="3">The sequence shown here is derived from an EMBL/GenBank/DDBJ whole genome shotgun (WGS) entry which is preliminary data.</text>
</comment>
<dbReference type="RefSeq" id="WP_377465117.1">
    <property type="nucleotide sequence ID" value="NZ_JBHUOP010000001.1"/>
</dbReference>
<gene>
    <name evidence="3" type="ORF">ACFSYH_03460</name>
</gene>